<dbReference type="Gene3D" id="3.20.80.10">
    <property type="entry name" value="Regulatory factor, effector binding domain"/>
    <property type="match status" value="1"/>
</dbReference>
<dbReference type="PANTHER" id="PTHR36444">
    <property type="entry name" value="TRANSCRIPTIONAL REGULATOR PROTEIN YOBU-RELATED"/>
    <property type="match status" value="1"/>
</dbReference>
<reference evidence="2 3" key="1">
    <citation type="submission" date="2020-10" db="EMBL/GenBank/DDBJ databases">
        <title>Complete genome sequence of Cupriavidus basilensis CCUG 49340T.</title>
        <authorList>
            <person name="Salva-Serra F."/>
            <person name="Donoso R.A."/>
            <person name="Cho K.H."/>
            <person name="Yoo J.A."/>
            <person name="Lee K."/>
            <person name="Yoon S.-H."/>
            <person name="Perez-Pantoja D."/>
            <person name="Moore E.R.B."/>
        </authorList>
    </citation>
    <scope>NUCLEOTIDE SEQUENCE [LARGE SCALE GENOMIC DNA]</scope>
    <source>
        <strain evidence="3">CCUG 49340</strain>
    </source>
</reference>
<protein>
    <submittedName>
        <fullName evidence="2">AraC family transcriptional regulator</fullName>
    </submittedName>
</protein>
<evidence type="ECO:0000313" key="3">
    <source>
        <dbReference type="Proteomes" id="UP000397656"/>
    </source>
</evidence>
<sequence length="167" mass="17896">MQEPNSTALPTPRFEAGRTFWIAGLGGRFNLATNGGIPALWEAFGPSIGKVPGQVGGMTYGLCCNPRDDGSFEYVAGVEVSSPDGLPSSFRCIKVEPQRYAVFVHAGDVSTLHETFHRIWHQWLPASGFQAGHAPEFERYSADFDPVAGTGTVEIWLPVRGGADAAA</sequence>
<dbReference type="GeneID" id="98403745"/>
<dbReference type="InterPro" id="IPR011256">
    <property type="entry name" value="Reg_factor_effector_dom_sf"/>
</dbReference>
<proteinExistence type="predicted"/>
<dbReference type="SMART" id="SM00871">
    <property type="entry name" value="AraC_E_bind"/>
    <property type="match status" value="1"/>
</dbReference>
<dbReference type="SUPFAM" id="SSF55136">
    <property type="entry name" value="Probable bacterial effector-binding domain"/>
    <property type="match status" value="1"/>
</dbReference>
<dbReference type="EMBL" id="CP062804">
    <property type="protein sequence ID" value="QOT80275.1"/>
    <property type="molecule type" value="Genomic_DNA"/>
</dbReference>
<evidence type="ECO:0000259" key="1">
    <source>
        <dbReference type="SMART" id="SM00871"/>
    </source>
</evidence>
<dbReference type="RefSeq" id="WP_150984341.1">
    <property type="nucleotide sequence ID" value="NZ_CP062804.1"/>
</dbReference>
<dbReference type="PANTHER" id="PTHR36444:SF3">
    <property type="entry name" value="TRANSCRIPTIONAL ACTIVATOR, PUTATIVE-RELATED"/>
    <property type="match status" value="1"/>
</dbReference>
<gene>
    <name evidence="2" type="ORF">F7R26_022705</name>
</gene>
<evidence type="ECO:0000313" key="2">
    <source>
        <dbReference type="EMBL" id="QOT80275.1"/>
    </source>
</evidence>
<organism evidence="2 3">
    <name type="scientific">Cupriavidus basilensis</name>
    <dbReference type="NCBI Taxonomy" id="68895"/>
    <lineage>
        <taxon>Bacteria</taxon>
        <taxon>Pseudomonadati</taxon>
        <taxon>Pseudomonadota</taxon>
        <taxon>Betaproteobacteria</taxon>
        <taxon>Burkholderiales</taxon>
        <taxon>Burkholderiaceae</taxon>
        <taxon>Cupriavidus</taxon>
    </lineage>
</organism>
<name>A0A643G0Q2_9BURK</name>
<dbReference type="Proteomes" id="UP000397656">
    <property type="component" value="Chromosome 2"/>
</dbReference>
<dbReference type="InterPro" id="IPR010499">
    <property type="entry name" value="AraC_E-bd"/>
</dbReference>
<dbReference type="AlphaFoldDB" id="A0A643G0Q2"/>
<accession>A0A643G0Q2</accession>
<dbReference type="Pfam" id="PF06445">
    <property type="entry name" value="GyrI-like"/>
    <property type="match status" value="1"/>
</dbReference>
<feature type="domain" description="AraC effector-binding" evidence="1">
    <location>
        <begin position="10"/>
        <end position="160"/>
    </location>
</feature>
<dbReference type="InterPro" id="IPR053182">
    <property type="entry name" value="YobU-like_regulator"/>
</dbReference>
<dbReference type="InterPro" id="IPR029442">
    <property type="entry name" value="GyrI-like"/>
</dbReference>